<sequence>LLPSSISDFFFNKLGFFLEAEHLTPSAQLPIQKAKQRRWGNFIQEPRQLQRTGNTRSDGRAGGRALLVWGVWCVELQGPVSAAERQENCLLGPCSTLEQLWIFLCSLFC</sequence>
<dbReference type="GeneTree" id="ENSGT00990000213493"/>
<dbReference type="Ensembl" id="ENSBIXT00005027805.1">
    <property type="protein sequence ID" value="ENSBIXP00005038083.1"/>
    <property type="gene ID" value="ENSBIXG00005006820.1"/>
</dbReference>
<evidence type="ECO:0000313" key="1">
    <source>
        <dbReference type="Ensembl" id="ENSBIXP00005038083.1"/>
    </source>
</evidence>
<protein>
    <submittedName>
        <fullName evidence="1">Uncharacterized protein</fullName>
    </submittedName>
</protein>
<name>A0A4W2I5V4_BOBOX</name>
<organism evidence="1 2">
    <name type="scientific">Bos indicus x Bos taurus</name>
    <name type="common">Hybrid cattle</name>
    <dbReference type="NCBI Taxonomy" id="30522"/>
    <lineage>
        <taxon>Eukaryota</taxon>
        <taxon>Metazoa</taxon>
        <taxon>Chordata</taxon>
        <taxon>Craniata</taxon>
        <taxon>Vertebrata</taxon>
        <taxon>Euteleostomi</taxon>
        <taxon>Mammalia</taxon>
        <taxon>Eutheria</taxon>
        <taxon>Laurasiatheria</taxon>
        <taxon>Artiodactyla</taxon>
        <taxon>Ruminantia</taxon>
        <taxon>Pecora</taxon>
        <taxon>Bovidae</taxon>
        <taxon>Bovinae</taxon>
        <taxon>Bos</taxon>
    </lineage>
</organism>
<reference evidence="1 2" key="1">
    <citation type="submission" date="2018-11" db="EMBL/GenBank/DDBJ databases">
        <title>Haplotype-resolved cattle genomes.</title>
        <authorList>
            <person name="Low W.Y."/>
            <person name="Tearle R."/>
            <person name="Bickhart D.M."/>
            <person name="Rosen B.D."/>
            <person name="Koren S."/>
            <person name="Rhie A."/>
            <person name="Hiendleder S."/>
            <person name="Phillippy A.M."/>
            <person name="Smith T.P.L."/>
            <person name="Williams J.L."/>
        </authorList>
    </citation>
    <scope>NUCLEOTIDE SEQUENCE [LARGE SCALE GENOMIC DNA]</scope>
</reference>
<reference evidence="1" key="2">
    <citation type="submission" date="2025-08" db="UniProtKB">
        <authorList>
            <consortium name="Ensembl"/>
        </authorList>
    </citation>
    <scope>IDENTIFICATION</scope>
</reference>
<proteinExistence type="predicted"/>
<accession>A0A4W2I5V4</accession>
<evidence type="ECO:0000313" key="2">
    <source>
        <dbReference type="Proteomes" id="UP000429181"/>
    </source>
</evidence>
<dbReference type="AlphaFoldDB" id="A0A4W2I5V4"/>
<dbReference type="Proteomes" id="UP000429181">
    <property type="component" value="Chromosome 29"/>
</dbReference>